<dbReference type="GO" id="GO:0004630">
    <property type="term" value="F:phospholipase D activity"/>
    <property type="evidence" value="ECO:0007669"/>
    <property type="project" value="TreeGrafter"/>
</dbReference>
<dbReference type="GO" id="GO:0009395">
    <property type="term" value="P:phospholipid catabolic process"/>
    <property type="evidence" value="ECO:0007669"/>
    <property type="project" value="TreeGrafter"/>
</dbReference>
<dbReference type="GO" id="GO:0005886">
    <property type="term" value="C:plasma membrane"/>
    <property type="evidence" value="ECO:0007669"/>
    <property type="project" value="TreeGrafter"/>
</dbReference>
<keyword evidence="2" id="KW-0443">Lipid metabolism</keyword>
<dbReference type="PANTHER" id="PTHR18896:SF138">
    <property type="entry name" value="PHOSPHOLIPASE D"/>
    <property type="match status" value="1"/>
</dbReference>
<organism evidence="4 5">
    <name type="scientific">Colocasia esculenta</name>
    <name type="common">Wild taro</name>
    <name type="synonym">Arum esculentum</name>
    <dbReference type="NCBI Taxonomy" id="4460"/>
    <lineage>
        <taxon>Eukaryota</taxon>
        <taxon>Viridiplantae</taxon>
        <taxon>Streptophyta</taxon>
        <taxon>Embryophyta</taxon>
        <taxon>Tracheophyta</taxon>
        <taxon>Spermatophyta</taxon>
        <taxon>Magnoliopsida</taxon>
        <taxon>Liliopsida</taxon>
        <taxon>Araceae</taxon>
        <taxon>Aroideae</taxon>
        <taxon>Colocasieae</taxon>
        <taxon>Colocasia</taxon>
    </lineage>
</organism>
<keyword evidence="5" id="KW-1185">Reference proteome</keyword>
<evidence type="ECO:0000256" key="1">
    <source>
        <dbReference type="ARBA" id="ARBA00022737"/>
    </source>
</evidence>
<dbReference type="PANTHER" id="PTHR18896">
    <property type="entry name" value="PHOSPHOLIPASE D"/>
    <property type="match status" value="1"/>
</dbReference>
<gene>
    <name evidence="4" type="ORF">Taro_041394</name>
</gene>
<proteinExistence type="predicted"/>
<sequence>MVAEFTHHQKTITLNAPLDSSGEGGDDDSDSSTPRQIVNFIGGIDLCDERYDDENHTLFRNLDTTYYDNFQQNNFPNADLCHGGPRELGGRIKQAPSLLSDCLMKIQDYPELFPTPQEAGDPDDGES</sequence>
<accession>A0A843X0G3</accession>
<evidence type="ECO:0000313" key="5">
    <source>
        <dbReference type="Proteomes" id="UP000652761"/>
    </source>
</evidence>
<comment type="caution">
    <text evidence="4">The sequence shown here is derived from an EMBL/GenBank/DDBJ whole genome shotgun (WGS) entry which is preliminary data.</text>
</comment>
<keyword evidence="1" id="KW-0677">Repeat</keyword>
<dbReference type="OrthoDB" id="71549at2759"/>
<protein>
    <submittedName>
        <fullName evidence="4">Uncharacterized protein</fullName>
    </submittedName>
</protein>
<reference evidence="4" key="1">
    <citation type="submission" date="2017-07" db="EMBL/GenBank/DDBJ databases">
        <title>Taro Niue Genome Assembly and Annotation.</title>
        <authorList>
            <person name="Atibalentja N."/>
            <person name="Keating K."/>
            <person name="Fields C.J."/>
        </authorList>
    </citation>
    <scope>NUCLEOTIDE SEQUENCE</scope>
    <source>
        <strain evidence="4">Niue_2</strain>
        <tissue evidence="4">Leaf</tissue>
    </source>
</reference>
<evidence type="ECO:0000256" key="3">
    <source>
        <dbReference type="SAM" id="MobiDB-lite"/>
    </source>
</evidence>
<name>A0A843X0G3_COLES</name>
<dbReference type="EMBL" id="NMUH01004145">
    <property type="protein sequence ID" value="MQM08540.1"/>
    <property type="molecule type" value="Genomic_DNA"/>
</dbReference>
<feature type="region of interest" description="Disordered" evidence="3">
    <location>
        <begin position="1"/>
        <end position="35"/>
    </location>
</feature>
<dbReference type="InterPro" id="IPR015679">
    <property type="entry name" value="PLipase_D_fam"/>
</dbReference>
<dbReference type="AlphaFoldDB" id="A0A843X0G3"/>
<evidence type="ECO:0000313" key="4">
    <source>
        <dbReference type="EMBL" id="MQM08540.1"/>
    </source>
</evidence>
<dbReference type="Proteomes" id="UP000652761">
    <property type="component" value="Unassembled WGS sequence"/>
</dbReference>
<evidence type="ECO:0000256" key="2">
    <source>
        <dbReference type="ARBA" id="ARBA00023098"/>
    </source>
</evidence>